<dbReference type="Proteomes" id="UP000030647">
    <property type="component" value="Unassembled WGS sequence"/>
</dbReference>
<dbReference type="Gene3D" id="3.40.50.1580">
    <property type="entry name" value="Nucleoside phosphorylase domain"/>
    <property type="match status" value="1"/>
</dbReference>
<keyword evidence="4" id="KW-0378">Hydrolase</keyword>
<dbReference type="NCBIfam" id="TIGR01704">
    <property type="entry name" value="MTA_SAH-Nsdase"/>
    <property type="match status" value="1"/>
</dbReference>
<keyword evidence="5" id="KW-0486">Methionine biosynthesis</keyword>
<dbReference type="STRING" id="1231336.L248_0171"/>
<dbReference type="PANTHER" id="PTHR46832:SF1">
    <property type="entry name" value="5'-METHYLTHIOADENOSINE_S-ADENOSYLHOMOCYSTEINE NUCLEOSIDASE"/>
    <property type="match status" value="1"/>
</dbReference>
<evidence type="ECO:0000256" key="4">
    <source>
        <dbReference type="ARBA" id="ARBA00022801"/>
    </source>
</evidence>
<dbReference type="NCBIfam" id="NF004079">
    <property type="entry name" value="PRK05584.1"/>
    <property type="match status" value="1"/>
</dbReference>
<gene>
    <name evidence="8" type="primary">mtnN</name>
    <name evidence="8" type="ORF">L248_0171</name>
</gene>
<dbReference type="AlphaFoldDB" id="U4TYV3"/>
<feature type="domain" description="Nucleoside phosphorylase" evidence="7">
    <location>
        <begin position="2"/>
        <end position="226"/>
    </location>
</feature>
<evidence type="ECO:0000256" key="3">
    <source>
        <dbReference type="ARBA" id="ARBA00022605"/>
    </source>
</evidence>
<dbReference type="FunFam" id="3.40.50.1580:FF:000001">
    <property type="entry name" value="MTA/SAH nucleosidase family protein"/>
    <property type="match status" value="1"/>
</dbReference>
<dbReference type="InterPro" id="IPR035994">
    <property type="entry name" value="Nucleoside_phosphorylase_sf"/>
</dbReference>
<dbReference type="GO" id="GO:0008930">
    <property type="term" value="F:methylthioadenosine nucleosidase activity"/>
    <property type="evidence" value="ECO:0007669"/>
    <property type="project" value="InterPro"/>
</dbReference>
<dbReference type="PANTHER" id="PTHR46832">
    <property type="entry name" value="5'-METHYLTHIOADENOSINE/S-ADENOSYLHOMOCYSTEINE NUCLEOSIDASE"/>
    <property type="match status" value="1"/>
</dbReference>
<dbReference type="GO" id="GO:0008782">
    <property type="term" value="F:adenosylhomocysteine nucleosidase activity"/>
    <property type="evidence" value="ECO:0007669"/>
    <property type="project" value="UniProtKB-EC"/>
</dbReference>
<keyword evidence="9" id="KW-1185">Reference proteome</keyword>
<dbReference type="RefSeq" id="WP_022528118.1">
    <property type="nucleotide sequence ID" value="NZ_KI271582.1"/>
</dbReference>
<evidence type="ECO:0000259" key="7">
    <source>
        <dbReference type="Pfam" id="PF01048"/>
    </source>
</evidence>
<dbReference type="CDD" id="cd09008">
    <property type="entry name" value="MTAN"/>
    <property type="match status" value="1"/>
</dbReference>
<evidence type="ECO:0000256" key="5">
    <source>
        <dbReference type="ARBA" id="ARBA00023167"/>
    </source>
</evidence>
<dbReference type="eggNOG" id="COG0775">
    <property type="taxonomic scope" value="Bacteria"/>
</dbReference>
<reference evidence="9" key="1">
    <citation type="journal article" date="2013" name="Genome Announc.">
        <title>Whole-Genome Sequencing of Lactobacillus shenzhenensis Strain LY-73T.</title>
        <authorList>
            <person name="Lin Z."/>
            <person name="Liu Z."/>
            <person name="Yang R."/>
            <person name="Zou Y."/>
            <person name="Wan D."/>
            <person name="Chen J."/>
            <person name="Guo M."/>
            <person name="Zhao J."/>
            <person name="Fang C."/>
            <person name="Yang R."/>
            <person name="Liu F."/>
        </authorList>
    </citation>
    <scope>NUCLEOTIDE SEQUENCE [LARGE SCALE GENOMIC DNA]</scope>
    <source>
        <strain evidence="9">LY-73</strain>
    </source>
</reference>
<dbReference type="UniPathway" id="UPA00904">
    <property type="reaction ID" value="UER00871"/>
</dbReference>
<evidence type="ECO:0000256" key="2">
    <source>
        <dbReference type="ARBA" id="ARBA00011974"/>
    </source>
</evidence>
<sequence length="234" mass="24315">MKIGVLCAMEEEIRTLRAQLTDAGQVTIGTSVFDTGTIAGTAVILIESGIGKVQAGINAALLLARFQPDLIVNTGSAGGIGQGLAVGDVVISTGVAYHDVDLTPAGYQPGQLPQMPQVFASDSHYAAMLAEAAQAKGQTIRTGLIVSGDQFIASQAQIDRIKGLFPQALAVEMEGAAVAQAAHEFQTPCVIIRALSDNGDENANASFDEFIVEAGRRSAAAFLYFLQHLAAQNA</sequence>
<evidence type="ECO:0000313" key="9">
    <source>
        <dbReference type="Proteomes" id="UP000030647"/>
    </source>
</evidence>
<dbReference type="GO" id="GO:0009164">
    <property type="term" value="P:nucleoside catabolic process"/>
    <property type="evidence" value="ECO:0007669"/>
    <property type="project" value="InterPro"/>
</dbReference>
<name>U4TYV3_9LACO</name>
<evidence type="ECO:0000256" key="6">
    <source>
        <dbReference type="ARBA" id="ARBA00050313"/>
    </source>
</evidence>
<dbReference type="GO" id="GO:0005829">
    <property type="term" value="C:cytosol"/>
    <property type="evidence" value="ECO:0007669"/>
    <property type="project" value="TreeGrafter"/>
</dbReference>
<dbReference type="EMBL" id="KI271582">
    <property type="protein sequence ID" value="ERL66492.1"/>
    <property type="molecule type" value="Genomic_DNA"/>
</dbReference>
<dbReference type="GO" id="GO:0019509">
    <property type="term" value="P:L-methionine salvage from methylthioadenosine"/>
    <property type="evidence" value="ECO:0007669"/>
    <property type="project" value="UniProtKB-UniPathway"/>
</dbReference>
<keyword evidence="3" id="KW-0028">Amino-acid biosynthesis</keyword>
<dbReference type="HOGENOM" id="CLU_031248_2_2_9"/>
<evidence type="ECO:0000256" key="1">
    <source>
        <dbReference type="ARBA" id="ARBA00004945"/>
    </source>
</evidence>
<dbReference type="GO" id="GO:0019284">
    <property type="term" value="P:L-methionine salvage from S-adenosylmethionine"/>
    <property type="evidence" value="ECO:0007669"/>
    <property type="project" value="TreeGrafter"/>
</dbReference>
<comment type="pathway">
    <text evidence="1">Amino-acid biosynthesis; L-methionine biosynthesis via salvage pathway; S-methyl-5-thio-alpha-D-ribose 1-phosphate from S-methyl-5'-thioadenosine (hydrolase route): step 1/2.</text>
</comment>
<dbReference type="OrthoDB" id="9792278at2"/>
<accession>U4TYV3</accession>
<dbReference type="Pfam" id="PF01048">
    <property type="entry name" value="PNP_UDP_1"/>
    <property type="match status" value="1"/>
</dbReference>
<protein>
    <recommendedName>
        <fullName evidence="2">adenosylhomocysteine nucleosidase</fullName>
        <ecNumber evidence="2">3.2.2.9</ecNumber>
    </recommendedName>
</protein>
<organism evidence="8 9">
    <name type="scientific">Schleiferilactobacillus shenzhenensis LY-73</name>
    <dbReference type="NCBI Taxonomy" id="1231336"/>
    <lineage>
        <taxon>Bacteria</taxon>
        <taxon>Bacillati</taxon>
        <taxon>Bacillota</taxon>
        <taxon>Bacilli</taxon>
        <taxon>Lactobacillales</taxon>
        <taxon>Lactobacillaceae</taxon>
        <taxon>Schleiferilactobacillus</taxon>
    </lineage>
</organism>
<dbReference type="InterPro" id="IPR000845">
    <property type="entry name" value="Nucleoside_phosphorylase_d"/>
</dbReference>
<proteinExistence type="predicted"/>
<comment type="catalytic activity">
    <reaction evidence="6">
        <text>5'-deoxyadenosine + H2O = 5-deoxy-D-ribose + adenine</text>
        <dbReference type="Rhea" id="RHEA:29859"/>
        <dbReference type="ChEBI" id="CHEBI:15377"/>
        <dbReference type="ChEBI" id="CHEBI:16708"/>
        <dbReference type="ChEBI" id="CHEBI:17319"/>
        <dbReference type="ChEBI" id="CHEBI:149540"/>
        <dbReference type="EC" id="3.2.2.9"/>
    </reaction>
    <physiologicalReaction direction="left-to-right" evidence="6">
        <dbReference type="Rhea" id="RHEA:29860"/>
    </physiologicalReaction>
</comment>
<dbReference type="SUPFAM" id="SSF53167">
    <property type="entry name" value="Purine and uridine phosphorylases"/>
    <property type="match status" value="1"/>
</dbReference>
<dbReference type="InterPro" id="IPR010049">
    <property type="entry name" value="MTA_SAH_Nsdase"/>
</dbReference>
<evidence type="ECO:0000313" key="8">
    <source>
        <dbReference type="EMBL" id="ERL66492.1"/>
    </source>
</evidence>
<dbReference type="EC" id="3.2.2.9" evidence="2"/>